<dbReference type="SUPFAM" id="SSF81296">
    <property type="entry name" value="E set domains"/>
    <property type="match status" value="1"/>
</dbReference>
<dbReference type="EMBL" id="HBHP01031716">
    <property type="protein sequence ID" value="CAD9775562.1"/>
    <property type="molecule type" value="Transcribed_RNA"/>
</dbReference>
<dbReference type="InterPro" id="IPR014756">
    <property type="entry name" value="Ig_E-set"/>
</dbReference>
<keyword evidence="1" id="KW-0732">Signal</keyword>
<dbReference type="Gene3D" id="2.60.40.770">
    <property type="match status" value="1"/>
</dbReference>
<proteinExistence type="predicted"/>
<feature type="chain" id="PRO_5031237499" description="MD-2-related lipid-recognition domain-containing protein" evidence="1">
    <location>
        <begin position="28"/>
        <end position="181"/>
    </location>
</feature>
<gene>
    <name evidence="3" type="ORF">LSP00402_LOCUS19559</name>
</gene>
<dbReference type="SMART" id="SM00737">
    <property type="entry name" value="ML"/>
    <property type="match status" value="1"/>
</dbReference>
<reference evidence="3" key="1">
    <citation type="submission" date="2021-01" db="EMBL/GenBank/DDBJ databases">
        <authorList>
            <person name="Corre E."/>
            <person name="Pelletier E."/>
            <person name="Niang G."/>
            <person name="Scheremetjew M."/>
            <person name="Finn R."/>
            <person name="Kale V."/>
            <person name="Holt S."/>
            <person name="Cochrane G."/>
            <person name="Meng A."/>
            <person name="Brown T."/>
            <person name="Cohen L."/>
        </authorList>
    </citation>
    <scope>NUCLEOTIDE SEQUENCE</scope>
    <source>
        <strain evidence="3">CCMP622</strain>
    </source>
</reference>
<evidence type="ECO:0000313" key="3">
    <source>
        <dbReference type="EMBL" id="CAD9775562.1"/>
    </source>
</evidence>
<organism evidence="3">
    <name type="scientific">Lotharella oceanica</name>
    <dbReference type="NCBI Taxonomy" id="641309"/>
    <lineage>
        <taxon>Eukaryota</taxon>
        <taxon>Sar</taxon>
        <taxon>Rhizaria</taxon>
        <taxon>Cercozoa</taxon>
        <taxon>Chlorarachniophyceae</taxon>
        <taxon>Lotharella</taxon>
    </lineage>
</organism>
<accession>A0A7S2XIR1</accession>
<evidence type="ECO:0000259" key="2">
    <source>
        <dbReference type="SMART" id="SM00737"/>
    </source>
</evidence>
<name>A0A7S2XIR1_9EUKA</name>
<sequence>MSIGTTWQTYLSLFLASLLQLPHSAAGHPFTLCGKNELGVSSVEFVPDPPRHGQNLEVTISGVSNVDVNGGTAVYCSKHPVHKMTFMLQRMTVKLFGQTIDEELYDICSDLGIPCPNKIGYPYKAIVNKPIPGALWPGLKLQVEISVFEMLGSRIACVRMPITVQSTRQRNLTDFGGTEEL</sequence>
<dbReference type="Pfam" id="PF02221">
    <property type="entry name" value="E1_DerP2_DerF2"/>
    <property type="match status" value="1"/>
</dbReference>
<protein>
    <recommendedName>
        <fullName evidence="2">MD-2-related lipid-recognition domain-containing protein</fullName>
    </recommendedName>
</protein>
<dbReference type="InterPro" id="IPR003172">
    <property type="entry name" value="ML_dom"/>
</dbReference>
<feature type="signal peptide" evidence="1">
    <location>
        <begin position="1"/>
        <end position="27"/>
    </location>
</feature>
<evidence type="ECO:0000256" key="1">
    <source>
        <dbReference type="SAM" id="SignalP"/>
    </source>
</evidence>
<dbReference type="AlphaFoldDB" id="A0A7S2XIR1"/>
<feature type="domain" description="MD-2-related lipid-recognition" evidence="2">
    <location>
        <begin position="30"/>
        <end position="162"/>
    </location>
</feature>